<reference evidence="1 2" key="1">
    <citation type="submission" date="2021-03" db="EMBL/GenBank/DDBJ databases">
        <title>Winogradskyella sp. nov., isolated from costal sediment.</title>
        <authorList>
            <person name="Gao C."/>
        </authorList>
    </citation>
    <scope>NUCLEOTIDE SEQUENCE [LARGE SCALE GENOMIC DNA]</scope>
    <source>
        <strain evidence="1 2">DF17</strain>
    </source>
</reference>
<dbReference type="NCBIfam" id="TIGR00738">
    <property type="entry name" value="rrf2_super"/>
    <property type="match status" value="1"/>
</dbReference>
<proteinExistence type="predicted"/>
<accession>A0ABS3T205</accession>
<organism evidence="1 2">
    <name type="scientific">Winogradskyella pelagia</name>
    <dbReference type="NCBI Taxonomy" id="2819984"/>
    <lineage>
        <taxon>Bacteria</taxon>
        <taxon>Pseudomonadati</taxon>
        <taxon>Bacteroidota</taxon>
        <taxon>Flavobacteriia</taxon>
        <taxon>Flavobacteriales</taxon>
        <taxon>Flavobacteriaceae</taxon>
        <taxon>Winogradskyella</taxon>
    </lineage>
</organism>
<dbReference type="PANTHER" id="PTHR33221:SF14">
    <property type="entry name" value="HTH-TYPE TRANSCRIPTIONAL REGULATOR AQ_268-RELATED"/>
    <property type="match status" value="1"/>
</dbReference>
<dbReference type="Proteomes" id="UP000676776">
    <property type="component" value="Unassembled WGS sequence"/>
</dbReference>
<evidence type="ECO:0000313" key="2">
    <source>
        <dbReference type="Proteomes" id="UP000676776"/>
    </source>
</evidence>
<dbReference type="Pfam" id="PF02082">
    <property type="entry name" value="Rrf2"/>
    <property type="match status" value="1"/>
</dbReference>
<comment type="caution">
    <text evidence="1">The sequence shown here is derived from an EMBL/GenBank/DDBJ whole genome shotgun (WGS) entry which is preliminary data.</text>
</comment>
<dbReference type="SUPFAM" id="SSF46785">
    <property type="entry name" value="Winged helix' DNA-binding domain"/>
    <property type="match status" value="1"/>
</dbReference>
<gene>
    <name evidence="1" type="ORF">J4050_04115</name>
</gene>
<dbReference type="PROSITE" id="PS51197">
    <property type="entry name" value="HTH_RRF2_2"/>
    <property type="match status" value="1"/>
</dbReference>
<dbReference type="EMBL" id="JAGEVF010000002">
    <property type="protein sequence ID" value="MBO3115916.1"/>
    <property type="molecule type" value="Genomic_DNA"/>
</dbReference>
<sequence length="148" mass="16540">MISKASKYAIRAVLYLAQKSEINNKIGAKAIAEEIQVPHPFLAKLLRDLATKNIITSTKGPTGGFYLSETNRKENIWNIIENIDGSIKFEQCFLGLSACDDKNPCPVHHLAAKFKTEILNLFKHKSIDDLVKEIKMESTLISLKGLNL</sequence>
<name>A0ABS3T205_9FLAO</name>
<dbReference type="InterPro" id="IPR000944">
    <property type="entry name" value="Tscrpt_reg_Rrf2"/>
</dbReference>
<dbReference type="InterPro" id="IPR036388">
    <property type="entry name" value="WH-like_DNA-bd_sf"/>
</dbReference>
<keyword evidence="2" id="KW-1185">Reference proteome</keyword>
<dbReference type="InterPro" id="IPR036390">
    <property type="entry name" value="WH_DNA-bd_sf"/>
</dbReference>
<dbReference type="Gene3D" id="1.10.10.10">
    <property type="entry name" value="Winged helix-like DNA-binding domain superfamily/Winged helix DNA-binding domain"/>
    <property type="match status" value="1"/>
</dbReference>
<dbReference type="PANTHER" id="PTHR33221">
    <property type="entry name" value="WINGED HELIX-TURN-HELIX TRANSCRIPTIONAL REGULATOR, RRF2 FAMILY"/>
    <property type="match status" value="1"/>
</dbReference>
<dbReference type="RefSeq" id="WP_208152680.1">
    <property type="nucleotide sequence ID" value="NZ_JAGEVF010000002.1"/>
</dbReference>
<evidence type="ECO:0000313" key="1">
    <source>
        <dbReference type="EMBL" id="MBO3115916.1"/>
    </source>
</evidence>
<protein>
    <submittedName>
        <fullName evidence="1">Rrf2 family transcriptional regulator</fullName>
    </submittedName>
</protein>